<protein>
    <submittedName>
        <fullName evidence="2">DUF2635 domain-containing protein</fullName>
    </submittedName>
</protein>
<dbReference type="RefSeq" id="WP_212563113.1">
    <property type="nucleotide sequence ID" value="NZ_SPSG02000032.1"/>
</dbReference>
<evidence type="ECO:0000313" key="2">
    <source>
        <dbReference type="EMBL" id="TFV24243.1"/>
    </source>
</evidence>
<evidence type="ECO:0000256" key="1">
    <source>
        <dbReference type="SAM" id="MobiDB-lite"/>
    </source>
</evidence>
<dbReference type="InterPro" id="IPR024400">
    <property type="entry name" value="DUF2635"/>
</dbReference>
<proteinExistence type="predicted"/>
<feature type="region of interest" description="Disordered" evidence="1">
    <location>
        <begin position="46"/>
        <end position="75"/>
    </location>
</feature>
<organism evidence="2">
    <name type="scientific">Serratia marcescens</name>
    <dbReference type="NCBI Taxonomy" id="615"/>
    <lineage>
        <taxon>Bacteria</taxon>
        <taxon>Pseudomonadati</taxon>
        <taxon>Pseudomonadota</taxon>
        <taxon>Gammaproteobacteria</taxon>
        <taxon>Enterobacterales</taxon>
        <taxon>Yersiniaceae</taxon>
        <taxon>Serratia</taxon>
    </lineage>
</organism>
<dbReference type="Pfam" id="PF10948">
    <property type="entry name" value="DUF2635"/>
    <property type="match status" value="1"/>
</dbReference>
<feature type="compositionally biased region" description="Low complexity" evidence="1">
    <location>
        <begin position="51"/>
        <end position="66"/>
    </location>
</feature>
<dbReference type="AlphaFoldDB" id="A0A9X8VJU9"/>
<reference evidence="2" key="1">
    <citation type="submission" date="2019-03" db="EMBL/GenBank/DDBJ databases">
        <title>Serratia marcescens strain N2 draft genome.</title>
        <authorList>
            <person name="Yassin A."/>
            <person name="El-Kenawy N."/>
            <person name="Youssef N.H."/>
        </authorList>
    </citation>
    <scope>NUCLEOTIDE SEQUENCE [LARGE SCALE GENOMIC DNA]</scope>
    <source>
        <strain evidence="2">N2</strain>
    </source>
</reference>
<sequence>MFVKPVPGRLVRDPVKGTLLPENGAEVPDDAYFWRNRLRDGDVVKVEQAPDDATSAAEPAEAAAAPKNKKKEADA</sequence>
<name>A0A9X8VJU9_SERMA</name>
<dbReference type="EMBL" id="SPSG01000908">
    <property type="protein sequence ID" value="TFV24243.1"/>
    <property type="molecule type" value="Genomic_DNA"/>
</dbReference>
<accession>A0A9X8VJU9</accession>
<comment type="caution">
    <text evidence="2">The sequence shown here is derived from an EMBL/GenBank/DDBJ whole genome shotgun (WGS) entry which is preliminary data.</text>
</comment>
<gene>
    <name evidence="2" type="ORF">E0L31_07175</name>
</gene>